<dbReference type="OrthoDB" id="9806955at2"/>
<organism evidence="3 4">
    <name type="scientific">Persicimonas caeni</name>
    <dbReference type="NCBI Taxonomy" id="2292766"/>
    <lineage>
        <taxon>Bacteria</taxon>
        <taxon>Deltaproteobacteria</taxon>
        <taxon>Bradymonadales</taxon>
        <taxon>Bradymonadaceae</taxon>
        <taxon>Persicimonas</taxon>
    </lineage>
</organism>
<evidence type="ECO:0000313" key="4">
    <source>
        <dbReference type="Proteomes" id="UP000315995"/>
    </source>
</evidence>
<keyword evidence="1 3" id="KW-0456">Lyase</keyword>
<gene>
    <name evidence="3" type="ORF">FIV42_10650</name>
</gene>
<sequence>MSPASLRGRRIAPKRRRQSSSRRAALVARYRHLRGSCMSRALALDPHHSVTVQQAIDVVRGRRRVELSPAARERMLASRELLDRMVAEKRRVYGVTTGYGPLATQYIDPAQSAELQRKLIYHLATGVGEPFAPVYVRALMFARAVSLSRGASAVRPRAVELILDCLEHDILPVIPSLGTVGASGDLTPLAHMALALLGEADVMYDGQRRPAAEVFDEVGLEPLDIAHKEGLGLVNGTSAMTGLALVNQTDTDRAFDLALRLAVLYAELLEGRREAWDPLLGRLRPHPGQGSVHERLMALSASSARLQPIPDEPARLDLAGDGPVDHGRDLPQDAYTLRCIPQLFGAVLDTLDFHGQTVARELDSVTDNPVFDVENGRVVHGGNFYGQHISFASDALSNAIIKLAVHAERAVARVTDPTLNGGLPAFMQGNHTGLNSGFMGAQVTASALIAEMRTKSSPASIQSVPTNANNQDVVTMGTISALRASQLLERLYEVLAIEAMVLVQGFELVGGFERDDFCESSQNIAHWVRARSAFVDEDRSLSAEIQSLAKALKTTPTIP</sequence>
<protein>
    <submittedName>
        <fullName evidence="3">Aromatic amino acid lyase</fullName>
    </submittedName>
</protein>
<dbReference type="Gene3D" id="1.10.275.10">
    <property type="entry name" value="Fumarase/aspartase (N-terminal domain)"/>
    <property type="match status" value="1"/>
</dbReference>
<dbReference type="EMBL" id="CP041186">
    <property type="protein sequence ID" value="QDG51180.1"/>
    <property type="molecule type" value="Genomic_DNA"/>
</dbReference>
<dbReference type="GO" id="GO:0016841">
    <property type="term" value="F:ammonia-lyase activity"/>
    <property type="evidence" value="ECO:0007669"/>
    <property type="project" value="InterPro"/>
</dbReference>
<feature type="compositionally biased region" description="Basic residues" evidence="2">
    <location>
        <begin position="7"/>
        <end position="20"/>
    </location>
</feature>
<dbReference type="InterPro" id="IPR022313">
    <property type="entry name" value="Phe/His_NH3-lyase_AS"/>
</dbReference>
<dbReference type="PROSITE" id="PS00488">
    <property type="entry name" value="PAL_HISTIDASE"/>
    <property type="match status" value="1"/>
</dbReference>
<dbReference type="InterPro" id="IPR008948">
    <property type="entry name" value="L-Aspartase-like"/>
</dbReference>
<proteinExistence type="predicted"/>
<evidence type="ECO:0000313" key="3">
    <source>
        <dbReference type="EMBL" id="QDG51180.1"/>
    </source>
</evidence>
<accession>A0A5B8Y426</accession>
<dbReference type="CDD" id="cd00332">
    <property type="entry name" value="PAL-HAL"/>
    <property type="match status" value="1"/>
</dbReference>
<dbReference type="InterPro" id="IPR024083">
    <property type="entry name" value="Fumarase/histidase_N"/>
</dbReference>
<evidence type="ECO:0000256" key="2">
    <source>
        <dbReference type="SAM" id="MobiDB-lite"/>
    </source>
</evidence>
<reference evidence="3 4" key="1">
    <citation type="submission" date="2019-06" db="EMBL/GenBank/DDBJ databases">
        <title>Persicimonas caeni gen. nov., sp. nov., a predatory bacterium isolated from solar saltern.</title>
        <authorList>
            <person name="Wang S."/>
        </authorList>
    </citation>
    <scope>NUCLEOTIDE SEQUENCE [LARGE SCALE GENOMIC DNA]</scope>
    <source>
        <strain evidence="3 4">YN101</strain>
    </source>
</reference>
<dbReference type="InterPro" id="IPR001106">
    <property type="entry name" value="Aromatic_Lyase"/>
</dbReference>
<dbReference type="AlphaFoldDB" id="A0A4Y6PSF9"/>
<accession>A0A4Y6PSF9</accession>
<keyword evidence="4" id="KW-1185">Reference proteome</keyword>
<dbReference type="Gene3D" id="1.20.200.10">
    <property type="entry name" value="Fumarase/aspartase (Central domain)"/>
    <property type="match status" value="1"/>
</dbReference>
<dbReference type="FunFam" id="1.10.275.10:FF:000005">
    <property type="entry name" value="Histidine ammonia-lyase"/>
    <property type="match status" value="1"/>
</dbReference>
<dbReference type="Proteomes" id="UP000315995">
    <property type="component" value="Chromosome"/>
</dbReference>
<dbReference type="PANTHER" id="PTHR10362">
    <property type="entry name" value="HISTIDINE AMMONIA-LYASE"/>
    <property type="match status" value="1"/>
</dbReference>
<dbReference type="SUPFAM" id="SSF48557">
    <property type="entry name" value="L-aspartase-like"/>
    <property type="match status" value="1"/>
</dbReference>
<name>A0A4Y6PSF9_PERCE</name>
<dbReference type="Pfam" id="PF00221">
    <property type="entry name" value="Lyase_aromatic"/>
    <property type="match status" value="1"/>
</dbReference>
<evidence type="ECO:0000256" key="1">
    <source>
        <dbReference type="ARBA" id="ARBA00023239"/>
    </source>
</evidence>
<feature type="region of interest" description="Disordered" evidence="2">
    <location>
        <begin position="1"/>
        <end position="24"/>
    </location>
</feature>